<organism evidence="3 4">
    <name type="scientific">Salix koriyanagi</name>
    <dbReference type="NCBI Taxonomy" id="2511006"/>
    <lineage>
        <taxon>Eukaryota</taxon>
        <taxon>Viridiplantae</taxon>
        <taxon>Streptophyta</taxon>
        <taxon>Embryophyta</taxon>
        <taxon>Tracheophyta</taxon>
        <taxon>Spermatophyta</taxon>
        <taxon>Magnoliopsida</taxon>
        <taxon>eudicotyledons</taxon>
        <taxon>Gunneridae</taxon>
        <taxon>Pentapetalae</taxon>
        <taxon>rosids</taxon>
        <taxon>fabids</taxon>
        <taxon>Malpighiales</taxon>
        <taxon>Salicaceae</taxon>
        <taxon>Saliceae</taxon>
        <taxon>Salix</taxon>
    </lineage>
</organism>
<feature type="repeat" description="PPR" evidence="2">
    <location>
        <begin position="80"/>
        <end position="114"/>
    </location>
</feature>
<dbReference type="FunFam" id="1.25.40.10:FF:000285">
    <property type="entry name" value="Pentatricopeptide repeat-containing protein, chloroplastic"/>
    <property type="match status" value="1"/>
</dbReference>
<dbReference type="InterPro" id="IPR046960">
    <property type="entry name" value="PPR_At4g14850-like_plant"/>
</dbReference>
<dbReference type="EMBL" id="JAPFFM010000020">
    <property type="protein sequence ID" value="KAJ6681738.1"/>
    <property type="molecule type" value="Genomic_DNA"/>
</dbReference>
<keyword evidence="4" id="KW-1185">Reference proteome</keyword>
<proteinExistence type="predicted"/>
<dbReference type="GO" id="GO:0009451">
    <property type="term" value="P:RNA modification"/>
    <property type="evidence" value="ECO:0007669"/>
    <property type="project" value="InterPro"/>
</dbReference>
<reference evidence="3" key="1">
    <citation type="submission" date="2022-11" db="EMBL/GenBank/DDBJ databases">
        <authorList>
            <person name="Hyden B.L."/>
            <person name="Feng K."/>
            <person name="Yates T."/>
            <person name="Jawdy S."/>
            <person name="Smart L.B."/>
            <person name="Muchero W."/>
        </authorList>
    </citation>
    <scope>NUCLEOTIDE SEQUENCE</scope>
    <source>
        <tissue evidence="3">Shoot tip</tissue>
    </source>
</reference>
<evidence type="ECO:0000313" key="4">
    <source>
        <dbReference type="Proteomes" id="UP001151752"/>
    </source>
</evidence>
<evidence type="ECO:0000256" key="2">
    <source>
        <dbReference type="PROSITE-ProRule" id="PRU00708"/>
    </source>
</evidence>
<dbReference type="InterPro" id="IPR011990">
    <property type="entry name" value="TPR-like_helical_dom_sf"/>
</dbReference>
<evidence type="ECO:0000313" key="3">
    <source>
        <dbReference type="EMBL" id="KAJ6681738.1"/>
    </source>
</evidence>
<dbReference type="PROSITE" id="PS51375">
    <property type="entry name" value="PPR"/>
    <property type="match status" value="1"/>
</dbReference>
<dbReference type="Pfam" id="PF13041">
    <property type="entry name" value="PPR_2"/>
    <property type="match status" value="1"/>
</dbReference>
<dbReference type="Pfam" id="PF01535">
    <property type="entry name" value="PPR"/>
    <property type="match status" value="1"/>
</dbReference>
<dbReference type="PANTHER" id="PTHR47926">
    <property type="entry name" value="PENTATRICOPEPTIDE REPEAT-CONTAINING PROTEIN"/>
    <property type="match status" value="1"/>
</dbReference>
<evidence type="ECO:0000256" key="1">
    <source>
        <dbReference type="ARBA" id="ARBA00022737"/>
    </source>
</evidence>
<sequence length="147" mass="16427">MPERNVVSWTAMINGYFKFGLDDEALIEDLDFELGRQVHARVVKGNWRNLIVDSAVVYFYVQCGDLKSAFCVFDRMVERDVVSWTTMITACSQQGRCGEAFGMFTQMLNGGFLPNGFTASGVLKACGEEKALKLGKQIHGCYSEEDV</sequence>
<gene>
    <name evidence="3" type="ORF">OIU74_020079</name>
</gene>
<protein>
    <recommendedName>
        <fullName evidence="5">Pentatricopeptide repeat-containing protein</fullName>
    </recommendedName>
</protein>
<dbReference type="GO" id="GO:0003723">
    <property type="term" value="F:RNA binding"/>
    <property type="evidence" value="ECO:0007669"/>
    <property type="project" value="InterPro"/>
</dbReference>
<dbReference type="NCBIfam" id="TIGR00756">
    <property type="entry name" value="PPR"/>
    <property type="match status" value="2"/>
</dbReference>
<dbReference type="Proteomes" id="UP001151752">
    <property type="component" value="Chromosome 5"/>
</dbReference>
<reference evidence="3" key="2">
    <citation type="journal article" date="2023" name="Int. J. Mol. Sci.">
        <title>De Novo Assembly and Annotation of 11 Diverse Shrub Willow (Salix) Genomes Reveals Novel Gene Organization in Sex-Linked Regions.</title>
        <authorList>
            <person name="Hyden B."/>
            <person name="Feng K."/>
            <person name="Yates T.B."/>
            <person name="Jawdy S."/>
            <person name="Cereghino C."/>
            <person name="Smart L.B."/>
            <person name="Muchero W."/>
        </authorList>
    </citation>
    <scope>NUCLEOTIDE SEQUENCE</scope>
    <source>
        <tissue evidence="3">Shoot tip</tissue>
    </source>
</reference>
<name>A0A9Q0SLT1_9ROSI</name>
<dbReference type="InterPro" id="IPR002885">
    <property type="entry name" value="PPR_rpt"/>
</dbReference>
<dbReference type="AlphaFoldDB" id="A0A9Q0SLT1"/>
<keyword evidence="1" id="KW-0677">Repeat</keyword>
<comment type="caution">
    <text evidence="3">The sequence shown here is derived from an EMBL/GenBank/DDBJ whole genome shotgun (WGS) entry which is preliminary data.</text>
</comment>
<accession>A0A9Q0SLT1</accession>
<evidence type="ECO:0008006" key="5">
    <source>
        <dbReference type="Google" id="ProtNLM"/>
    </source>
</evidence>
<dbReference type="Gene3D" id="1.25.40.10">
    <property type="entry name" value="Tetratricopeptide repeat domain"/>
    <property type="match status" value="1"/>
</dbReference>